<accession>A0A8J4RXJ9</accession>
<evidence type="ECO:0000313" key="5">
    <source>
        <dbReference type="Proteomes" id="UP000737018"/>
    </source>
</evidence>
<dbReference type="FunFam" id="3.30.505.50:FF:000003">
    <property type="entry name" value="ribosome-binding factor PSRP1, chloroplastic"/>
    <property type="match status" value="1"/>
</dbReference>
<dbReference type="InterPro" id="IPR050574">
    <property type="entry name" value="HPF/YfiA_ribosome-assoc"/>
</dbReference>
<dbReference type="GO" id="GO:0022627">
    <property type="term" value="C:cytosolic small ribosomal subunit"/>
    <property type="evidence" value="ECO:0007669"/>
    <property type="project" value="TreeGrafter"/>
</dbReference>
<dbReference type="InterPro" id="IPR038416">
    <property type="entry name" value="Ribosom_S30AE_C_sf"/>
</dbReference>
<feature type="domain" description="Sigma 54 modulation/S30EA ribosomal protein C-terminal" evidence="3">
    <location>
        <begin position="240"/>
        <end position="293"/>
    </location>
</feature>
<gene>
    <name evidence="4" type="ORF">CMV_005586</name>
</gene>
<dbReference type="Pfam" id="PF02482">
    <property type="entry name" value="Ribosomal_S30AE"/>
    <property type="match status" value="1"/>
</dbReference>
<evidence type="ECO:0000313" key="4">
    <source>
        <dbReference type="EMBL" id="KAF3970741.1"/>
    </source>
</evidence>
<dbReference type="Pfam" id="PF16321">
    <property type="entry name" value="Ribosom_S30AE_C"/>
    <property type="match status" value="1"/>
</dbReference>
<dbReference type="NCBIfam" id="TIGR00741">
    <property type="entry name" value="yfiA"/>
    <property type="match status" value="1"/>
</dbReference>
<name>A0A8J4RXJ9_9ROSI</name>
<protein>
    <recommendedName>
        <fullName evidence="3">Sigma 54 modulation/S30EA ribosomal protein C-terminal domain-containing protein</fullName>
    </recommendedName>
</protein>
<comment type="caution">
    <text evidence="4">The sequence shown here is derived from an EMBL/GenBank/DDBJ whole genome shotgun (WGS) entry which is preliminary data.</text>
</comment>
<feature type="compositionally biased region" description="Basic and acidic residues" evidence="2">
    <location>
        <begin position="303"/>
        <end position="316"/>
    </location>
</feature>
<keyword evidence="5" id="KW-1185">Reference proteome</keyword>
<dbReference type="GO" id="GO:0045900">
    <property type="term" value="P:negative regulation of translational elongation"/>
    <property type="evidence" value="ECO:0007669"/>
    <property type="project" value="TreeGrafter"/>
</dbReference>
<organism evidence="4 5">
    <name type="scientific">Castanea mollissima</name>
    <name type="common">Chinese chestnut</name>
    <dbReference type="NCBI Taxonomy" id="60419"/>
    <lineage>
        <taxon>Eukaryota</taxon>
        <taxon>Viridiplantae</taxon>
        <taxon>Streptophyta</taxon>
        <taxon>Embryophyta</taxon>
        <taxon>Tracheophyta</taxon>
        <taxon>Spermatophyta</taxon>
        <taxon>Magnoliopsida</taxon>
        <taxon>eudicotyledons</taxon>
        <taxon>Gunneridae</taxon>
        <taxon>Pentapetalae</taxon>
        <taxon>rosids</taxon>
        <taxon>fabids</taxon>
        <taxon>Fagales</taxon>
        <taxon>Fagaceae</taxon>
        <taxon>Castanea</taxon>
    </lineage>
</organism>
<dbReference type="InterPro" id="IPR003489">
    <property type="entry name" value="RHF/RaiA"/>
</dbReference>
<dbReference type="Gene3D" id="3.30.505.50">
    <property type="entry name" value="Sigma 54 modulation/S30EA ribosomal protein, C-terminal domain"/>
    <property type="match status" value="1"/>
</dbReference>
<keyword evidence="1" id="KW-0810">Translation regulation</keyword>
<dbReference type="HAMAP" id="MF_00839">
    <property type="entry name" value="HPF"/>
    <property type="match status" value="1"/>
</dbReference>
<dbReference type="InterPro" id="IPR032528">
    <property type="entry name" value="Ribosom_S30AE_C"/>
</dbReference>
<dbReference type="CDD" id="cd00552">
    <property type="entry name" value="RaiA"/>
    <property type="match status" value="1"/>
</dbReference>
<dbReference type="GO" id="GO:0043024">
    <property type="term" value="F:ribosomal small subunit binding"/>
    <property type="evidence" value="ECO:0007669"/>
    <property type="project" value="TreeGrafter"/>
</dbReference>
<evidence type="ECO:0000259" key="3">
    <source>
        <dbReference type="Pfam" id="PF16321"/>
    </source>
</evidence>
<dbReference type="InterPro" id="IPR034694">
    <property type="entry name" value="HPF_long/plastid"/>
</dbReference>
<feature type="region of interest" description="Disordered" evidence="2">
    <location>
        <begin position="303"/>
        <end position="322"/>
    </location>
</feature>
<dbReference type="PANTHER" id="PTHR33231:SF1">
    <property type="entry name" value="30S RIBOSOMAL PROTEIN"/>
    <property type="match status" value="1"/>
</dbReference>
<dbReference type="EMBL" id="JRKL02000502">
    <property type="protein sequence ID" value="KAF3970741.1"/>
    <property type="molecule type" value="Genomic_DNA"/>
</dbReference>
<dbReference type="FunFam" id="3.30.160.100:FF:000006">
    <property type="entry name" value="Ribosome-binding factor PSRP1, chloroplastic"/>
    <property type="match status" value="1"/>
</dbReference>
<evidence type="ECO:0000256" key="2">
    <source>
        <dbReference type="SAM" id="MobiDB-lite"/>
    </source>
</evidence>
<sequence>MATLLSSLQPTLQLPNIPSSPSSSSPSSSSSSVSLLSLSTFSTKPTNSLTFTLSNYKSSFLNNLKPISLSPRKSHLGNNASLSVRMSWDGPLSSVKLIMQGKNLELTETVKKHVEEKVGKAIAKHSHLVREVDVRFSVRGGEFGKGPRIRRCEVTLYTKKHGVVRAEEDGETVFGSIDLVSSIIQRKLRKIKEKESDHGRHMKGFDRLKVREPTIQPMKENINDEEEGAISQEDDGEIIDEIVRTKYFEMPPLTVSEAIEQLENVDHAFYAFRNEETGEINIVYKRKAGGYGVIIPKEDSKADKLEPRVVEVEPAREPSLTD</sequence>
<proteinExistence type="inferred from homology"/>
<dbReference type="AlphaFoldDB" id="A0A8J4RXJ9"/>
<evidence type="ECO:0000256" key="1">
    <source>
        <dbReference type="ARBA" id="ARBA00022845"/>
    </source>
</evidence>
<dbReference type="SUPFAM" id="SSF69754">
    <property type="entry name" value="Ribosome binding protein Y (YfiA homologue)"/>
    <property type="match status" value="1"/>
</dbReference>
<dbReference type="OrthoDB" id="10253151at2759"/>
<dbReference type="InterPro" id="IPR036567">
    <property type="entry name" value="RHF-like"/>
</dbReference>
<feature type="region of interest" description="Disordered" evidence="2">
    <location>
        <begin position="1"/>
        <end position="29"/>
    </location>
</feature>
<dbReference type="Proteomes" id="UP000737018">
    <property type="component" value="Unassembled WGS sequence"/>
</dbReference>
<reference evidence="4" key="1">
    <citation type="submission" date="2020-03" db="EMBL/GenBank/DDBJ databases">
        <title>Castanea mollissima Vanexum genome sequencing.</title>
        <authorList>
            <person name="Staton M."/>
        </authorList>
    </citation>
    <scope>NUCLEOTIDE SEQUENCE</scope>
    <source>
        <tissue evidence="4">Leaf</tissue>
    </source>
</reference>
<dbReference type="PANTHER" id="PTHR33231">
    <property type="entry name" value="30S RIBOSOMAL PROTEIN"/>
    <property type="match status" value="1"/>
</dbReference>
<dbReference type="Gene3D" id="3.30.160.100">
    <property type="entry name" value="Ribosome hibernation promotion factor-like"/>
    <property type="match status" value="1"/>
</dbReference>